<evidence type="ECO:0000256" key="4">
    <source>
        <dbReference type="ARBA" id="ARBA00022705"/>
    </source>
</evidence>
<feature type="domain" description="ATP-dependent DNA ligase family profile" evidence="11">
    <location>
        <begin position="205"/>
        <end position="261"/>
    </location>
</feature>
<comment type="similarity">
    <text evidence="1">Belongs to the ATP-dependent DNA ligase family.</text>
</comment>
<dbReference type="EMBL" id="JARPOI010000001">
    <property type="protein sequence ID" value="KAJ9188784.1"/>
    <property type="molecule type" value="Genomic_DNA"/>
</dbReference>
<evidence type="ECO:0000259" key="11">
    <source>
        <dbReference type="Pfam" id="PF01068"/>
    </source>
</evidence>
<organism evidence="14 15">
    <name type="scientific">Hevea brasiliensis</name>
    <name type="common">Para rubber tree</name>
    <name type="synonym">Siphonia brasiliensis</name>
    <dbReference type="NCBI Taxonomy" id="3981"/>
    <lineage>
        <taxon>Eukaryota</taxon>
        <taxon>Viridiplantae</taxon>
        <taxon>Streptophyta</taxon>
        <taxon>Embryophyta</taxon>
        <taxon>Tracheophyta</taxon>
        <taxon>Spermatophyta</taxon>
        <taxon>Magnoliopsida</taxon>
        <taxon>eudicotyledons</taxon>
        <taxon>Gunneridae</taxon>
        <taxon>Pentapetalae</taxon>
        <taxon>rosids</taxon>
        <taxon>fabids</taxon>
        <taxon>Malpighiales</taxon>
        <taxon>Euphorbiaceae</taxon>
        <taxon>Crotonoideae</taxon>
        <taxon>Micrandreae</taxon>
        <taxon>Hevea</taxon>
    </lineage>
</organism>
<evidence type="ECO:0000256" key="8">
    <source>
        <dbReference type="ARBA" id="ARBA00023172"/>
    </source>
</evidence>
<dbReference type="SUPFAM" id="SSF117018">
    <property type="entry name" value="ATP-dependent DNA ligase DNA-binding domain"/>
    <property type="match status" value="1"/>
</dbReference>
<evidence type="ECO:0000256" key="1">
    <source>
        <dbReference type="ARBA" id="ARBA00007572"/>
    </source>
</evidence>
<evidence type="ECO:0008006" key="16">
    <source>
        <dbReference type="Google" id="ProtNLM"/>
    </source>
</evidence>
<dbReference type="InterPro" id="IPR012340">
    <property type="entry name" value="NA-bd_OB-fold"/>
</dbReference>
<dbReference type="SUPFAM" id="SSF50249">
    <property type="entry name" value="Nucleic acid-binding proteins"/>
    <property type="match status" value="1"/>
</dbReference>
<dbReference type="Gene3D" id="1.10.3260.10">
    <property type="entry name" value="DNA ligase, ATP-dependent, N-terminal domain"/>
    <property type="match status" value="2"/>
</dbReference>
<evidence type="ECO:0000313" key="14">
    <source>
        <dbReference type="EMBL" id="KAJ9188784.1"/>
    </source>
</evidence>
<dbReference type="Proteomes" id="UP001174677">
    <property type="component" value="Chromosome 1"/>
</dbReference>
<dbReference type="InterPro" id="IPR012310">
    <property type="entry name" value="DNA_ligase_ATP-dep_cent"/>
</dbReference>
<dbReference type="Pfam" id="PF04675">
    <property type="entry name" value="DNA_ligase_A_N"/>
    <property type="match status" value="1"/>
</dbReference>
<evidence type="ECO:0000259" key="12">
    <source>
        <dbReference type="Pfam" id="PF04675"/>
    </source>
</evidence>
<evidence type="ECO:0000256" key="5">
    <source>
        <dbReference type="ARBA" id="ARBA00022741"/>
    </source>
</evidence>
<reference evidence="14" key="1">
    <citation type="journal article" date="2023" name="Plant Biotechnol. J.">
        <title>Chromosome-level wild Hevea brasiliensis genome provides new tools for genomic-assisted breeding and valuable loci to elevate rubber yield.</title>
        <authorList>
            <person name="Cheng H."/>
            <person name="Song X."/>
            <person name="Hu Y."/>
            <person name="Wu T."/>
            <person name="Yang Q."/>
            <person name="An Z."/>
            <person name="Feng S."/>
            <person name="Deng Z."/>
            <person name="Wu W."/>
            <person name="Zeng X."/>
            <person name="Tu M."/>
            <person name="Wang X."/>
            <person name="Huang H."/>
        </authorList>
    </citation>
    <scope>NUCLEOTIDE SEQUENCE</scope>
    <source>
        <strain evidence="14">MT/VB/25A 57/8</strain>
    </source>
</reference>
<keyword evidence="4" id="KW-0235">DNA replication</keyword>
<comment type="caution">
    <text evidence="14">The sequence shown here is derived from an EMBL/GenBank/DDBJ whole genome shotgun (WGS) entry which is preliminary data.</text>
</comment>
<accession>A0ABQ9ND65</accession>
<keyword evidence="8" id="KW-0233">DNA recombination</keyword>
<keyword evidence="10" id="KW-0131">Cell cycle</keyword>
<evidence type="ECO:0000256" key="6">
    <source>
        <dbReference type="ARBA" id="ARBA00022763"/>
    </source>
</evidence>
<dbReference type="InterPro" id="IPR012309">
    <property type="entry name" value="DNA_ligase_ATP-dep_C"/>
</dbReference>
<dbReference type="InterPro" id="IPR012308">
    <property type="entry name" value="DNA_ligase_ATP-dep_N"/>
</dbReference>
<dbReference type="SUPFAM" id="SSF56091">
    <property type="entry name" value="DNA ligase/mRNA capping enzyme, catalytic domain"/>
    <property type="match status" value="1"/>
</dbReference>
<sequence>MRIFYWANYNNFEVNKYIQILITTMVCSMLRIVTDSTPDDLLALVYLLPKKIAPAHEGMELGIGESIIIKALAEAFGRTEKHAKKQLEGNGDLGLVAQESRSSQSLMMKTDALTIAKFFNTFQLIDKQSLKDSQNKKKNHIKALLVAATGCESLYLVCLLQAAKIVKQVNSVLPVYNMIVPALLKDGVWNLSKTCSFTLGVPIGPMLAKSIKNISKVADKFQNTNFTYEYKYDEQCTQAILTIEKYSRNAERNTGKYPDSNKVNLVLFSYLLYIFSILCDCAIRLYGSFEEDPGFFKFATVVTTNNPEESNIPCVYGAFLLACYDIDNEGYQNICKIGSGFSKQELENRSNGLRSKVILKTKPYYMHGDKIIPDVWFEPSEVWEVKAAELTISCVYFAAFGKGISLQFPRLVKVREDKSPEKASSSAEVVEMYNVQKLREQNKR</sequence>
<feature type="domain" description="DNA ligase ATP-dependent N-terminal" evidence="12">
    <location>
        <begin position="22"/>
        <end position="161"/>
    </location>
</feature>
<proteinExistence type="inferred from homology"/>
<keyword evidence="5" id="KW-0547">Nucleotide-binding</keyword>
<dbReference type="Gene3D" id="2.40.50.140">
    <property type="entry name" value="Nucleic acid-binding proteins"/>
    <property type="match status" value="1"/>
</dbReference>
<dbReference type="Pfam" id="PF01068">
    <property type="entry name" value="DNA_ligase_A_M"/>
    <property type="match status" value="1"/>
</dbReference>
<name>A0ABQ9ND65_HEVBR</name>
<keyword evidence="3" id="KW-0132">Cell division</keyword>
<dbReference type="InterPro" id="IPR036599">
    <property type="entry name" value="DNA_ligase_N_sf"/>
</dbReference>
<gene>
    <name evidence="14" type="ORF">P3X46_000148</name>
</gene>
<evidence type="ECO:0000256" key="7">
    <source>
        <dbReference type="ARBA" id="ARBA00022840"/>
    </source>
</evidence>
<dbReference type="InterPro" id="IPR050191">
    <property type="entry name" value="ATP-dep_DNA_ligase"/>
</dbReference>
<keyword evidence="2" id="KW-0436">Ligase</keyword>
<evidence type="ECO:0000313" key="15">
    <source>
        <dbReference type="Proteomes" id="UP001174677"/>
    </source>
</evidence>
<dbReference type="PANTHER" id="PTHR45674">
    <property type="entry name" value="DNA LIGASE 1/3 FAMILY MEMBER"/>
    <property type="match status" value="1"/>
</dbReference>
<evidence type="ECO:0000259" key="13">
    <source>
        <dbReference type="Pfam" id="PF04679"/>
    </source>
</evidence>
<evidence type="ECO:0000256" key="10">
    <source>
        <dbReference type="ARBA" id="ARBA00023306"/>
    </source>
</evidence>
<keyword evidence="7" id="KW-0067">ATP-binding</keyword>
<keyword evidence="6" id="KW-0227">DNA damage</keyword>
<keyword evidence="9" id="KW-0234">DNA repair</keyword>
<evidence type="ECO:0000256" key="3">
    <source>
        <dbReference type="ARBA" id="ARBA00022618"/>
    </source>
</evidence>
<evidence type="ECO:0000256" key="2">
    <source>
        <dbReference type="ARBA" id="ARBA00022598"/>
    </source>
</evidence>
<dbReference type="PANTHER" id="PTHR45674:SF4">
    <property type="entry name" value="DNA LIGASE 1"/>
    <property type="match status" value="1"/>
</dbReference>
<keyword evidence="15" id="KW-1185">Reference proteome</keyword>
<dbReference type="Pfam" id="PF04679">
    <property type="entry name" value="DNA_ligase_A_C"/>
    <property type="match status" value="1"/>
</dbReference>
<evidence type="ECO:0000256" key="9">
    <source>
        <dbReference type="ARBA" id="ARBA00023204"/>
    </source>
</evidence>
<protein>
    <recommendedName>
        <fullName evidence="16">DNA ligase ATP-dependent N-terminal domain-containing protein</fullName>
    </recommendedName>
</protein>
<feature type="domain" description="DNA ligase ATP-dependent C-terminal" evidence="13">
    <location>
        <begin position="316"/>
        <end position="418"/>
    </location>
</feature>